<reference evidence="1 2" key="1">
    <citation type="submission" date="2018-12" db="EMBL/GenBank/DDBJ databases">
        <authorList>
            <consortium name="Pathogen Informatics"/>
        </authorList>
    </citation>
    <scope>NUCLEOTIDE SEQUENCE [LARGE SCALE GENOMIC DNA]</scope>
    <source>
        <strain evidence="1 2">NCTC13635</strain>
    </source>
</reference>
<dbReference type="Gene3D" id="2.60.120.10">
    <property type="entry name" value="Jelly Rolls"/>
    <property type="match status" value="1"/>
</dbReference>
<dbReference type="AlphaFoldDB" id="A0A447RMS3"/>
<proteinExistence type="predicted"/>
<gene>
    <name evidence="1" type="primary">eutQ_1</name>
    <name evidence="1" type="ORF">NCTC13635_01836</name>
</gene>
<dbReference type="Proteomes" id="UP000282433">
    <property type="component" value="Chromosome"/>
</dbReference>
<name>A0A447RMS3_KLEPN</name>
<organism evidence="1 2">
    <name type="scientific">Klebsiella pneumoniae</name>
    <dbReference type="NCBI Taxonomy" id="573"/>
    <lineage>
        <taxon>Bacteria</taxon>
        <taxon>Pseudomonadati</taxon>
        <taxon>Pseudomonadota</taxon>
        <taxon>Gammaproteobacteria</taxon>
        <taxon>Enterobacterales</taxon>
        <taxon>Enterobacteriaceae</taxon>
        <taxon>Klebsiella/Raoultella group</taxon>
        <taxon>Klebsiella</taxon>
        <taxon>Klebsiella pneumoniae complex</taxon>
    </lineage>
</organism>
<dbReference type="EMBL" id="LR134162">
    <property type="protein sequence ID" value="VEB01138.1"/>
    <property type="molecule type" value="Genomic_DNA"/>
</dbReference>
<evidence type="ECO:0000313" key="2">
    <source>
        <dbReference type="Proteomes" id="UP000282433"/>
    </source>
</evidence>
<protein>
    <submittedName>
        <fullName evidence="1">Ethanolamine utilization protein EutQ</fullName>
    </submittedName>
</protein>
<dbReference type="InterPro" id="IPR011051">
    <property type="entry name" value="RmlC_Cupin_sf"/>
</dbReference>
<dbReference type="InterPro" id="IPR010424">
    <property type="entry name" value="EutQ"/>
</dbReference>
<accession>A0A447RMS3</accession>
<dbReference type="SUPFAM" id="SSF51182">
    <property type="entry name" value="RmlC-like cupins"/>
    <property type="match status" value="1"/>
</dbReference>
<dbReference type="InterPro" id="IPR014710">
    <property type="entry name" value="RmlC-like_jellyroll"/>
</dbReference>
<sequence>MCAIRGKRWSPKRGDVMFIPKGSSIEFGTPSTVRFLYVAWPANWQSL</sequence>
<evidence type="ECO:0000313" key="1">
    <source>
        <dbReference type="EMBL" id="VEB01138.1"/>
    </source>
</evidence>
<dbReference type="Pfam" id="PF06249">
    <property type="entry name" value="EutQ"/>
    <property type="match status" value="1"/>
</dbReference>